<name>A0A177L4I6_9BACI</name>
<gene>
    <name evidence="1" type="ORF">AWH49_15945</name>
</gene>
<dbReference type="AlphaFoldDB" id="A0A177L4I6"/>
<protein>
    <submittedName>
        <fullName evidence="1">Uncharacterized protein</fullName>
    </submittedName>
</protein>
<evidence type="ECO:0000313" key="2">
    <source>
        <dbReference type="Proteomes" id="UP000076935"/>
    </source>
</evidence>
<organism evidence="1 2">
    <name type="scientific">Domibacillus aminovorans</name>
    <dbReference type="NCBI Taxonomy" id="29332"/>
    <lineage>
        <taxon>Bacteria</taxon>
        <taxon>Bacillati</taxon>
        <taxon>Bacillota</taxon>
        <taxon>Bacilli</taxon>
        <taxon>Bacillales</taxon>
        <taxon>Bacillaceae</taxon>
        <taxon>Domibacillus</taxon>
    </lineage>
</organism>
<reference evidence="1 2" key="1">
    <citation type="submission" date="2016-01" db="EMBL/GenBank/DDBJ databases">
        <title>Investigation of taxonomic status of Bacillus aminovorans.</title>
        <authorList>
            <person name="Verma A."/>
            <person name="Pal Y."/>
            <person name="Krishnamurthi S."/>
        </authorList>
    </citation>
    <scope>NUCLEOTIDE SEQUENCE [LARGE SCALE GENOMIC DNA]</scope>
    <source>
        <strain evidence="1 2">DSM 1314</strain>
    </source>
</reference>
<evidence type="ECO:0000313" key="1">
    <source>
        <dbReference type="EMBL" id="OAH60620.1"/>
    </source>
</evidence>
<dbReference type="EMBL" id="LQWY01000036">
    <property type="protein sequence ID" value="OAH60620.1"/>
    <property type="molecule type" value="Genomic_DNA"/>
</dbReference>
<sequence>MSGAYFHNKKRILTLRIRFLTNKDKCHTFKRCSIDVCVCLFVKLSTTDVIAPLPVTLQAVPKLSMENNNHDEKGQTEYCYSSDERSIIYNLSKKSDGKFILITEKHGKIENTEIFGGL</sequence>
<keyword evidence="2" id="KW-1185">Reference proteome</keyword>
<comment type="caution">
    <text evidence="1">The sequence shown here is derived from an EMBL/GenBank/DDBJ whole genome shotgun (WGS) entry which is preliminary data.</text>
</comment>
<dbReference type="Proteomes" id="UP000076935">
    <property type="component" value="Unassembled WGS sequence"/>
</dbReference>
<proteinExistence type="predicted"/>
<accession>A0A177L4I6</accession>